<dbReference type="InterPro" id="IPR050109">
    <property type="entry name" value="HTH-type_TetR-like_transc_reg"/>
</dbReference>
<keyword evidence="2 4" id="KW-0238">DNA-binding</keyword>
<dbReference type="PANTHER" id="PTHR30055">
    <property type="entry name" value="HTH-TYPE TRANSCRIPTIONAL REGULATOR RUTR"/>
    <property type="match status" value="1"/>
</dbReference>
<dbReference type="InterPro" id="IPR001647">
    <property type="entry name" value="HTH_TetR"/>
</dbReference>
<feature type="domain" description="HTH tetR-type" evidence="5">
    <location>
        <begin position="20"/>
        <end position="80"/>
    </location>
</feature>
<sequence length="217" mass="23360">MNERSDRRTSAVGVGRPRDPNVDRSILAATRELLVETGYQKTTITAIARRAGVGTSAIYRRWATKESIIEDAVFGIQDASLPATTANLRDDLLTWTGWFLTQIAEPATRAAIPGLLSAYHHDDGAYERLVRRSEHPARVALTERVAAAFPGRSIEAITAAADTAFDLLVAVTIVRGLTNGLVDAEAFCARIADSLALLVTVNRAELDAGSSRPSANF</sequence>
<dbReference type="SUPFAM" id="SSF46689">
    <property type="entry name" value="Homeodomain-like"/>
    <property type="match status" value="1"/>
</dbReference>
<dbReference type="InterPro" id="IPR009057">
    <property type="entry name" value="Homeodomain-like_sf"/>
</dbReference>
<dbReference type="Pfam" id="PF00440">
    <property type="entry name" value="TetR_N"/>
    <property type="match status" value="1"/>
</dbReference>
<dbReference type="PROSITE" id="PS50977">
    <property type="entry name" value="HTH_TETR_2"/>
    <property type="match status" value="1"/>
</dbReference>
<evidence type="ECO:0000256" key="3">
    <source>
        <dbReference type="ARBA" id="ARBA00023163"/>
    </source>
</evidence>
<evidence type="ECO:0000256" key="2">
    <source>
        <dbReference type="ARBA" id="ARBA00023125"/>
    </source>
</evidence>
<dbReference type="InterPro" id="IPR011075">
    <property type="entry name" value="TetR_C"/>
</dbReference>
<feature type="DNA-binding region" description="H-T-H motif" evidence="4">
    <location>
        <begin position="43"/>
        <end position="62"/>
    </location>
</feature>
<dbReference type="Proteomes" id="UP001629744">
    <property type="component" value="Unassembled WGS sequence"/>
</dbReference>
<dbReference type="PANTHER" id="PTHR30055:SF148">
    <property type="entry name" value="TETR-FAMILY TRANSCRIPTIONAL REGULATOR"/>
    <property type="match status" value="1"/>
</dbReference>
<keyword evidence="3" id="KW-0804">Transcription</keyword>
<protein>
    <submittedName>
        <fullName evidence="6">TetR/AcrR family transcriptional regulator</fullName>
    </submittedName>
</protein>
<comment type="caution">
    <text evidence="6">The sequence shown here is derived from an EMBL/GenBank/DDBJ whole genome shotgun (WGS) entry which is preliminary data.</text>
</comment>
<proteinExistence type="predicted"/>
<evidence type="ECO:0000313" key="7">
    <source>
        <dbReference type="Proteomes" id="UP001629744"/>
    </source>
</evidence>
<organism evidence="6 7">
    <name type="scientific">Prescottella soli</name>
    <dbReference type="NCBI Taxonomy" id="1543852"/>
    <lineage>
        <taxon>Bacteria</taxon>
        <taxon>Bacillati</taxon>
        <taxon>Actinomycetota</taxon>
        <taxon>Actinomycetes</taxon>
        <taxon>Mycobacteriales</taxon>
        <taxon>Nocardiaceae</taxon>
        <taxon>Prescottella</taxon>
    </lineage>
</organism>
<dbReference type="RefSeq" id="WP_408586937.1">
    <property type="nucleotide sequence ID" value="NZ_JBDLNU010000004.1"/>
</dbReference>
<evidence type="ECO:0000313" key="6">
    <source>
        <dbReference type="EMBL" id="MFM1730003.1"/>
    </source>
</evidence>
<evidence type="ECO:0000259" key="5">
    <source>
        <dbReference type="PROSITE" id="PS50977"/>
    </source>
</evidence>
<gene>
    <name evidence="6" type="ORF">ABEU19_003523</name>
</gene>
<keyword evidence="1" id="KW-0805">Transcription regulation</keyword>
<keyword evidence="7" id="KW-1185">Reference proteome</keyword>
<dbReference type="EMBL" id="JBDLNU010000004">
    <property type="protein sequence ID" value="MFM1730003.1"/>
    <property type="molecule type" value="Genomic_DNA"/>
</dbReference>
<name>A0ABW9FXU5_9NOCA</name>
<reference evidence="6 7" key="1">
    <citation type="submission" date="2023-11" db="EMBL/GenBank/DDBJ databases">
        <authorList>
            <person name="Val-Calvo J."/>
            <person name="Scortti M."/>
            <person name="Vazquez-Boland J."/>
        </authorList>
    </citation>
    <scope>NUCLEOTIDE SEQUENCE [LARGE SCALE GENOMIC DNA]</scope>
    <source>
        <strain evidence="6 7">DSM 46662</strain>
    </source>
</reference>
<evidence type="ECO:0000256" key="1">
    <source>
        <dbReference type="ARBA" id="ARBA00023015"/>
    </source>
</evidence>
<dbReference type="Gene3D" id="1.10.357.10">
    <property type="entry name" value="Tetracycline Repressor, domain 2"/>
    <property type="match status" value="1"/>
</dbReference>
<accession>A0ABW9FXU5</accession>
<evidence type="ECO:0000256" key="4">
    <source>
        <dbReference type="PROSITE-ProRule" id="PRU00335"/>
    </source>
</evidence>
<dbReference type="Pfam" id="PF16859">
    <property type="entry name" value="TetR_C_11"/>
    <property type="match status" value="1"/>
</dbReference>
<dbReference type="PRINTS" id="PR00455">
    <property type="entry name" value="HTHTETR"/>
</dbReference>